<feature type="region of interest" description="Disordered" evidence="5">
    <location>
        <begin position="617"/>
        <end position="636"/>
    </location>
</feature>
<dbReference type="AlphaFoldDB" id="A0A1Y1VD63"/>
<dbReference type="GO" id="GO:0008270">
    <property type="term" value="F:zinc ion binding"/>
    <property type="evidence" value="ECO:0007669"/>
    <property type="project" value="UniProtKB-KW"/>
</dbReference>
<evidence type="ECO:0000313" key="9">
    <source>
        <dbReference type="Proteomes" id="UP000193719"/>
    </source>
</evidence>
<dbReference type="Pfam" id="PF00628">
    <property type="entry name" value="PHD"/>
    <property type="match status" value="1"/>
</dbReference>
<dbReference type="PROSITE" id="PS50016">
    <property type="entry name" value="ZF_PHD_2"/>
    <property type="match status" value="1"/>
</dbReference>
<keyword evidence="2 4" id="KW-0863">Zinc-finger</keyword>
<dbReference type="PANTHER" id="PTHR12618">
    <property type="entry name" value="PHD AND RING FINGER DOMAIN-CONTAINING PROTEIN 1"/>
    <property type="match status" value="1"/>
</dbReference>
<dbReference type="SMART" id="SM00184">
    <property type="entry name" value="RING"/>
    <property type="match status" value="2"/>
</dbReference>
<dbReference type="InterPro" id="IPR001841">
    <property type="entry name" value="Znf_RING"/>
</dbReference>
<feature type="compositionally biased region" description="Basic and acidic residues" evidence="5">
    <location>
        <begin position="620"/>
        <end position="636"/>
    </location>
</feature>
<feature type="non-terminal residue" evidence="8">
    <location>
        <position position="652"/>
    </location>
</feature>
<organism evidence="8 9">
    <name type="scientific">Piromyces finnis</name>
    <dbReference type="NCBI Taxonomy" id="1754191"/>
    <lineage>
        <taxon>Eukaryota</taxon>
        <taxon>Fungi</taxon>
        <taxon>Fungi incertae sedis</taxon>
        <taxon>Chytridiomycota</taxon>
        <taxon>Chytridiomycota incertae sedis</taxon>
        <taxon>Neocallimastigomycetes</taxon>
        <taxon>Neocallimastigales</taxon>
        <taxon>Neocallimastigaceae</taxon>
        <taxon>Piromyces</taxon>
    </lineage>
</organism>
<evidence type="ECO:0000256" key="2">
    <source>
        <dbReference type="ARBA" id="ARBA00022771"/>
    </source>
</evidence>
<gene>
    <name evidence="8" type="ORF">BCR36DRAFT_324252</name>
</gene>
<dbReference type="SUPFAM" id="SSF57850">
    <property type="entry name" value="RING/U-box"/>
    <property type="match status" value="1"/>
</dbReference>
<evidence type="ECO:0000256" key="4">
    <source>
        <dbReference type="PROSITE-ProRule" id="PRU00175"/>
    </source>
</evidence>
<keyword evidence="9" id="KW-1185">Reference proteome</keyword>
<feature type="compositionally biased region" description="Basic and acidic residues" evidence="5">
    <location>
        <begin position="360"/>
        <end position="371"/>
    </location>
</feature>
<reference evidence="8 9" key="1">
    <citation type="submission" date="2016-08" db="EMBL/GenBank/DDBJ databases">
        <title>Genomes of anaerobic fungi encode conserved fungal cellulosomes for biomass hydrolysis.</title>
        <authorList>
            <consortium name="DOE Joint Genome Institute"/>
            <person name="Haitjema C.H."/>
            <person name="Gilmore S.P."/>
            <person name="Henske J.K."/>
            <person name="Solomon K.V."/>
            <person name="De Groot R."/>
            <person name="Kuo A."/>
            <person name="Mondo S.J."/>
            <person name="Salamov A.A."/>
            <person name="Labutti K."/>
            <person name="Zhao Z."/>
            <person name="Chiniquy J."/>
            <person name="Barry K."/>
            <person name="Brewer H.M."/>
            <person name="Purvine S.O."/>
            <person name="Wright A.T."/>
            <person name="Boxma B."/>
            <person name="Van Alen T."/>
            <person name="Hackstein J.H."/>
            <person name="Baker S.E."/>
            <person name="Grigoriev I.V."/>
            <person name="O'Malley M.A."/>
        </authorList>
    </citation>
    <scope>NUCLEOTIDE SEQUENCE [LARGE SCALE GENOMIC DNA]</scope>
    <source>
        <strain evidence="9">finn</strain>
    </source>
</reference>
<dbReference type="Pfam" id="PF13639">
    <property type="entry name" value="zf-RING_2"/>
    <property type="match status" value="1"/>
</dbReference>
<dbReference type="InterPro" id="IPR013083">
    <property type="entry name" value="Znf_RING/FYVE/PHD"/>
</dbReference>
<dbReference type="OrthoDB" id="8062037at2759"/>
<dbReference type="EMBL" id="MCFH01000015">
    <property type="protein sequence ID" value="ORX52501.1"/>
    <property type="molecule type" value="Genomic_DNA"/>
</dbReference>
<dbReference type="SUPFAM" id="SSF57903">
    <property type="entry name" value="FYVE/PHD zinc finger"/>
    <property type="match status" value="1"/>
</dbReference>
<evidence type="ECO:0000259" key="7">
    <source>
        <dbReference type="PROSITE" id="PS50089"/>
    </source>
</evidence>
<feature type="compositionally biased region" description="Polar residues" evidence="5">
    <location>
        <begin position="372"/>
        <end position="407"/>
    </location>
</feature>
<feature type="compositionally biased region" description="Low complexity" evidence="5">
    <location>
        <begin position="408"/>
        <end position="421"/>
    </location>
</feature>
<feature type="region of interest" description="Disordered" evidence="5">
    <location>
        <begin position="327"/>
        <end position="517"/>
    </location>
</feature>
<proteinExistence type="predicted"/>
<dbReference type="PROSITE" id="PS01359">
    <property type="entry name" value="ZF_PHD_1"/>
    <property type="match status" value="1"/>
</dbReference>
<dbReference type="InterPro" id="IPR019787">
    <property type="entry name" value="Znf_PHD-finger"/>
</dbReference>
<evidence type="ECO:0000256" key="5">
    <source>
        <dbReference type="SAM" id="MobiDB-lite"/>
    </source>
</evidence>
<dbReference type="SMART" id="SM00249">
    <property type="entry name" value="PHD"/>
    <property type="match status" value="1"/>
</dbReference>
<evidence type="ECO:0000256" key="3">
    <source>
        <dbReference type="ARBA" id="ARBA00022833"/>
    </source>
</evidence>
<dbReference type="Proteomes" id="UP000193719">
    <property type="component" value="Unassembled WGS sequence"/>
</dbReference>
<keyword evidence="3" id="KW-0862">Zinc</keyword>
<feature type="domain" description="RING-type" evidence="7">
    <location>
        <begin position="10"/>
        <end position="56"/>
    </location>
</feature>
<evidence type="ECO:0008006" key="10">
    <source>
        <dbReference type="Google" id="ProtNLM"/>
    </source>
</evidence>
<accession>A0A1Y1VD63</accession>
<evidence type="ECO:0000259" key="6">
    <source>
        <dbReference type="PROSITE" id="PS50016"/>
    </source>
</evidence>
<sequence>MDEEDYVEPCSICLEDLIPENKENAENLGILSCNHKFHEACIKLWSEKACTCPIDRSEFNEIKIYNCREEYLSTFSIKSKNKEAEIEIEDLSFCIICGSSEHEEIMLLCDICDAPYHTTCLGLNSIPIGNWYCPNCVNENPALASSMFQDDEYVYDYSDSPLIFETVSFIQESPIAGRRTRNSNNEGTKKKYTRKTRGKKVTSRTVANSNTRIKAPRSMISKLRKEIIKRRQDNMIANQRLLAENVLLDIPYSFSDYVDAYRASSSNSKSTRNLGSLREKLNYDMKKKHSKMLDTKTVNEIYNKPSSYNRKSEYDMIWRQASIAKKFNKGSDSSPPKNNTQEKKDLPSTSFKRPNIAQRKMKEPESTKIDNKTSLYTNTLSKDTNNTNSRLNYNKSKSLAYSSNDKASSSNDFKFNSTNKSSSHKSKYDNNNNNNNGSSSNSSSSTSYNDLRDSKNKDKDNIKSLYSPNNDQYSYSEMNNKGRSSVERPKLHNIYSRFSSNNNLSSSNYRSSASTEDLTLNNNKYQISPQTNTDLHYNDLNQSSSSSINRILFNNPGEDTVKENNSSNGSDYQSSGRIASRYSNTNRYHPYKKLSNEHPPIDRSTLTINDHPLVNSKVISKSDSEPSKIKESNKEFSSREVLRYLKPYLKKK</sequence>
<dbReference type="Gene3D" id="3.30.40.10">
    <property type="entry name" value="Zinc/RING finger domain, C3HC4 (zinc finger)"/>
    <property type="match status" value="2"/>
</dbReference>
<dbReference type="PANTHER" id="PTHR12618:SF20">
    <property type="entry name" value="PHD AND RING FINGER DOMAIN-CONTAINING PROTEIN 1"/>
    <property type="match status" value="1"/>
</dbReference>
<dbReference type="InterPro" id="IPR019786">
    <property type="entry name" value="Zinc_finger_PHD-type_CS"/>
</dbReference>
<feature type="compositionally biased region" description="Polar residues" evidence="5">
    <location>
        <begin position="466"/>
        <end position="483"/>
    </location>
</feature>
<feature type="region of interest" description="Disordered" evidence="5">
    <location>
        <begin position="558"/>
        <end position="607"/>
    </location>
</feature>
<feature type="region of interest" description="Disordered" evidence="5">
    <location>
        <begin position="175"/>
        <end position="201"/>
    </location>
</feature>
<feature type="compositionally biased region" description="Basic residues" evidence="5">
    <location>
        <begin position="190"/>
        <end position="201"/>
    </location>
</feature>
<comment type="caution">
    <text evidence="8">The sequence shown here is derived from an EMBL/GenBank/DDBJ whole genome shotgun (WGS) entry which is preliminary data.</text>
</comment>
<dbReference type="InterPro" id="IPR011011">
    <property type="entry name" value="Znf_FYVE_PHD"/>
</dbReference>
<feature type="compositionally biased region" description="Polar residues" evidence="5">
    <location>
        <begin position="330"/>
        <end position="339"/>
    </location>
</feature>
<feature type="compositionally biased region" description="Polar residues" evidence="5">
    <location>
        <begin position="563"/>
        <end position="587"/>
    </location>
</feature>
<dbReference type="InterPro" id="IPR001965">
    <property type="entry name" value="Znf_PHD"/>
</dbReference>
<feature type="compositionally biased region" description="Low complexity" evidence="5">
    <location>
        <begin position="496"/>
        <end position="514"/>
    </location>
</feature>
<dbReference type="InterPro" id="IPR047157">
    <property type="entry name" value="PHRF1/Atg35"/>
</dbReference>
<dbReference type="PROSITE" id="PS50089">
    <property type="entry name" value="ZF_RING_2"/>
    <property type="match status" value="1"/>
</dbReference>
<dbReference type="STRING" id="1754191.A0A1Y1VD63"/>
<protein>
    <recommendedName>
        <fullName evidence="10">PHD-type domain-containing protein</fullName>
    </recommendedName>
</protein>
<name>A0A1Y1VD63_9FUNG</name>
<feature type="domain" description="PHD-type" evidence="6">
    <location>
        <begin position="91"/>
        <end position="139"/>
    </location>
</feature>
<keyword evidence="1" id="KW-0479">Metal-binding</keyword>
<evidence type="ECO:0000313" key="8">
    <source>
        <dbReference type="EMBL" id="ORX52501.1"/>
    </source>
</evidence>
<dbReference type="CDD" id="cd15543">
    <property type="entry name" value="PHD_RSF1"/>
    <property type="match status" value="1"/>
</dbReference>
<evidence type="ECO:0000256" key="1">
    <source>
        <dbReference type="ARBA" id="ARBA00022723"/>
    </source>
</evidence>
<reference evidence="8 9" key="2">
    <citation type="submission" date="2016-08" db="EMBL/GenBank/DDBJ databases">
        <title>Pervasive Adenine N6-methylation of Active Genes in Fungi.</title>
        <authorList>
            <consortium name="DOE Joint Genome Institute"/>
            <person name="Mondo S.J."/>
            <person name="Dannebaum R.O."/>
            <person name="Kuo R.C."/>
            <person name="Labutti K."/>
            <person name="Haridas S."/>
            <person name="Kuo A."/>
            <person name="Salamov A."/>
            <person name="Ahrendt S.R."/>
            <person name="Lipzen A."/>
            <person name="Sullivan W."/>
            <person name="Andreopoulos W.B."/>
            <person name="Clum A."/>
            <person name="Lindquist E."/>
            <person name="Daum C."/>
            <person name="Ramamoorthy G.K."/>
            <person name="Gryganskyi A."/>
            <person name="Culley D."/>
            <person name="Magnuson J.K."/>
            <person name="James T.Y."/>
            <person name="O'Malley M.A."/>
            <person name="Stajich J.E."/>
            <person name="Spatafora J.W."/>
            <person name="Visel A."/>
            <person name="Grigoriev I.V."/>
        </authorList>
    </citation>
    <scope>NUCLEOTIDE SEQUENCE [LARGE SCALE GENOMIC DNA]</scope>
    <source>
        <strain evidence="9">finn</strain>
    </source>
</reference>
<feature type="compositionally biased region" description="Basic and acidic residues" evidence="5">
    <location>
        <begin position="450"/>
        <end position="462"/>
    </location>
</feature>
<feature type="compositionally biased region" description="Low complexity" evidence="5">
    <location>
        <begin position="429"/>
        <end position="449"/>
    </location>
</feature>